<evidence type="ECO:0000256" key="1">
    <source>
        <dbReference type="SAM" id="MobiDB-lite"/>
    </source>
</evidence>
<dbReference type="AlphaFoldDB" id="A0A8K1FSP6"/>
<dbReference type="OrthoDB" id="75751at2759"/>
<sequence length="99" mass="11132">MNPEVEDAVLTSTPTKAASLSPMTRPNALRKSQVFQRRLKAKITESRMLELLDRQLEQDRTGQSVLDSNQDGEDELVCDSTMVRLEGPATPDAFDQRVR</sequence>
<evidence type="ECO:0000313" key="3">
    <source>
        <dbReference type="Proteomes" id="UP000794436"/>
    </source>
</evidence>
<reference evidence="2" key="1">
    <citation type="submission" date="2019-03" db="EMBL/GenBank/DDBJ databases">
        <title>Long read genome sequence of the mycoparasitic Pythium oligandrum ATCC 38472 isolated from sugarbeet rhizosphere.</title>
        <authorList>
            <person name="Gaulin E."/>
        </authorList>
    </citation>
    <scope>NUCLEOTIDE SEQUENCE</scope>
    <source>
        <strain evidence="2">ATCC 38472_TT</strain>
    </source>
</reference>
<organism evidence="2 3">
    <name type="scientific">Pythium oligandrum</name>
    <name type="common">Mycoparasitic fungus</name>
    <dbReference type="NCBI Taxonomy" id="41045"/>
    <lineage>
        <taxon>Eukaryota</taxon>
        <taxon>Sar</taxon>
        <taxon>Stramenopiles</taxon>
        <taxon>Oomycota</taxon>
        <taxon>Peronosporomycetes</taxon>
        <taxon>Pythiales</taxon>
        <taxon>Pythiaceae</taxon>
        <taxon>Pythium</taxon>
    </lineage>
</organism>
<proteinExistence type="predicted"/>
<gene>
    <name evidence="2" type="ORF">Poli38472_006226</name>
</gene>
<keyword evidence="3" id="KW-1185">Reference proteome</keyword>
<feature type="compositionally biased region" description="Polar residues" evidence="1">
    <location>
        <begin position="10"/>
        <end position="24"/>
    </location>
</feature>
<accession>A0A8K1FSP6</accession>
<evidence type="ECO:0000313" key="2">
    <source>
        <dbReference type="EMBL" id="TMW68758.1"/>
    </source>
</evidence>
<feature type="region of interest" description="Disordered" evidence="1">
    <location>
        <begin position="1"/>
        <end position="25"/>
    </location>
</feature>
<comment type="caution">
    <text evidence="2">The sequence shown here is derived from an EMBL/GenBank/DDBJ whole genome shotgun (WGS) entry which is preliminary data.</text>
</comment>
<name>A0A8K1FSP6_PYTOL</name>
<protein>
    <submittedName>
        <fullName evidence="2">Uncharacterized protein</fullName>
    </submittedName>
</protein>
<dbReference type="EMBL" id="SPLM01000002">
    <property type="protein sequence ID" value="TMW68758.1"/>
    <property type="molecule type" value="Genomic_DNA"/>
</dbReference>
<dbReference type="Proteomes" id="UP000794436">
    <property type="component" value="Unassembled WGS sequence"/>
</dbReference>